<dbReference type="SUPFAM" id="SSF48371">
    <property type="entry name" value="ARM repeat"/>
    <property type="match status" value="1"/>
</dbReference>
<sequence length="416" mass="45056">MDTDSAADGESALLSAVRAADAALVHRLLRQDSDPALVDAAFCLAVRMHAGHMAQLLLAHGADPGRSRPGELPPLSEAVEAGSPALVGALLHERIRDRYPKSELREMRDLARRLHEAGPEAGLRRRTGARTAVVRARVQDDEFDSIVETTLGGVSVRDGHAAILTDLEKILGIRASFEELAARALRHDQDHAAWSRSTITLARRRDGETWAAAAALRTHPAPAHRLFGAQVLRLTHLFDDSDADAFAGPALDIFTDWSTRETHPAVLAEVLIALGEHVAPRSQAALLPHAGHPDRRVRRAVAAGLGTGREPFAHPDEMREALLVLMTDGDATVRQDACFTVGLGGDRASVLTEAMAALLDDPERGVQLAAVQGLALHEDDRCVDAARRLGPPRPEFPGEEHCLGVAWRYEWRRDGR</sequence>
<reference evidence="1 2" key="1">
    <citation type="submission" date="2021-02" db="EMBL/GenBank/DDBJ databases">
        <title>Whole genome sequencing of Streptomyces actuosus VRA1.</title>
        <authorList>
            <person name="Sen G."/>
            <person name="Sen A."/>
        </authorList>
    </citation>
    <scope>NUCLEOTIDE SEQUENCE [LARGE SCALE GENOMIC DNA]</scope>
    <source>
        <strain evidence="1 2">VRA1</strain>
    </source>
</reference>
<dbReference type="Gene3D" id="1.25.10.10">
    <property type="entry name" value="Leucine-rich Repeat Variant"/>
    <property type="match status" value="1"/>
</dbReference>
<gene>
    <name evidence="1" type="ORF">JS756_24205</name>
</gene>
<organism evidence="1 2">
    <name type="scientific">Streptomyces actuosus</name>
    <dbReference type="NCBI Taxonomy" id="1885"/>
    <lineage>
        <taxon>Bacteria</taxon>
        <taxon>Bacillati</taxon>
        <taxon>Actinomycetota</taxon>
        <taxon>Actinomycetes</taxon>
        <taxon>Kitasatosporales</taxon>
        <taxon>Streptomycetaceae</taxon>
        <taxon>Streptomyces</taxon>
    </lineage>
</organism>
<keyword evidence="2" id="KW-1185">Reference proteome</keyword>
<name>A0ABS2VVS2_STRAS</name>
<dbReference type="InterPro" id="IPR011989">
    <property type="entry name" value="ARM-like"/>
</dbReference>
<proteinExistence type="predicted"/>
<dbReference type="Gene3D" id="1.25.40.20">
    <property type="entry name" value="Ankyrin repeat-containing domain"/>
    <property type="match status" value="1"/>
</dbReference>
<dbReference type="RefSeq" id="WP_205385291.1">
    <property type="nucleotide sequence ID" value="NZ_JAFFZS010000022.1"/>
</dbReference>
<comment type="caution">
    <text evidence="1">The sequence shown here is derived from an EMBL/GenBank/DDBJ whole genome shotgun (WGS) entry which is preliminary data.</text>
</comment>
<evidence type="ECO:0000313" key="2">
    <source>
        <dbReference type="Proteomes" id="UP000788262"/>
    </source>
</evidence>
<accession>A0ABS2VVS2</accession>
<evidence type="ECO:0008006" key="3">
    <source>
        <dbReference type="Google" id="ProtNLM"/>
    </source>
</evidence>
<dbReference type="SUPFAM" id="SSF48403">
    <property type="entry name" value="Ankyrin repeat"/>
    <property type="match status" value="1"/>
</dbReference>
<dbReference type="InterPro" id="IPR036770">
    <property type="entry name" value="Ankyrin_rpt-contain_sf"/>
</dbReference>
<dbReference type="InterPro" id="IPR016024">
    <property type="entry name" value="ARM-type_fold"/>
</dbReference>
<evidence type="ECO:0000313" key="1">
    <source>
        <dbReference type="EMBL" id="MBN0047153.1"/>
    </source>
</evidence>
<dbReference type="EMBL" id="JAFFZS010000022">
    <property type="protein sequence ID" value="MBN0047153.1"/>
    <property type="molecule type" value="Genomic_DNA"/>
</dbReference>
<protein>
    <recommendedName>
        <fullName evidence="3">HEAT repeat domain-containing protein</fullName>
    </recommendedName>
</protein>
<dbReference type="Proteomes" id="UP000788262">
    <property type="component" value="Unassembled WGS sequence"/>
</dbReference>